<dbReference type="EMBL" id="UINC01206465">
    <property type="protein sequence ID" value="SVE28111.1"/>
    <property type="molecule type" value="Genomic_DNA"/>
</dbReference>
<name>A0A383C7F3_9ZZZZ</name>
<organism evidence="1">
    <name type="scientific">marine metagenome</name>
    <dbReference type="NCBI Taxonomy" id="408172"/>
    <lineage>
        <taxon>unclassified sequences</taxon>
        <taxon>metagenomes</taxon>
        <taxon>ecological metagenomes</taxon>
    </lineage>
</organism>
<reference evidence="1" key="1">
    <citation type="submission" date="2018-05" db="EMBL/GenBank/DDBJ databases">
        <authorList>
            <person name="Lanie J.A."/>
            <person name="Ng W.-L."/>
            <person name="Kazmierczak K.M."/>
            <person name="Andrzejewski T.M."/>
            <person name="Davidsen T.M."/>
            <person name="Wayne K.J."/>
            <person name="Tettelin H."/>
            <person name="Glass J.I."/>
            <person name="Rusch D."/>
            <person name="Podicherti R."/>
            <person name="Tsui H.-C.T."/>
            <person name="Winkler M.E."/>
        </authorList>
    </citation>
    <scope>NUCLEOTIDE SEQUENCE</scope>
</reference>
<sequence length="140" mass="16339">MDKNKNQLEELLRNELVCFKEILYKTQEVNEGETALSTKSLVKLLGDRDTQIGLIKKLEKERKILDNYIISEQQQLKVDTIKKEIKYIALKLVEIDAKMLDFLAIKKEEIIKELCSRTDSIGRDRSVRSSRKQIIDITLD</sequence>
<evidence type="ECO:0000313" key="1">
    <source>
        <dbReference type="EMBL" id="SVE28111.1"/>
    </source>
</evidence>
<protein>
    <recommendedName>
        <fullName evidence="2">Flagellar protein FlgN</fullName>
    </recommendedName>
</protein>
<proteinExistence type="predicted"/>
<evidence type="ECO:0008006" key="2">
    <source>
        <dbReference type="Google" id="ProtNLM"/>
    </source>
</evidence>
<accession>A0A383C7F3</accession>
<dbReference type="AlphaFoldDB" id="A0A383C7F3"/>
<gene>
    <name evidence="1" type="ORF">METZ01_LOCUS480965</name>
</gene>